<dbReference type="AlphaFoldDB" id="A0A662ZCN5"/>
<gene>
    <name evidence="1" type="ORF">SAMN04487865_10827</name>
</gene>
<accession>A0A662ZCN5</accession>
<keyword evidence="2" id="KW-1185">Reference proteome</keyword>
<name>A0A662ZCN5_9GAMM</name>
<proteinExistence type="predicted"/>
<dbReference type="Proteomes" id="UP000243374">
    <property type="component" value="Unassembled WGS sequence"/>
</dbReference>
<dbReference type="RefSeq" id="WP_074841743.1">
    <property type="nucleotide sequence ID" value="NZ_CP047056.1"/>
</dbReference>
<dbReference type="EMBL" id="FOSF01000082">
    <property type="protein sequence ID" value="SFK46630.1"/>
    <property type="molecule type" value="Genomic_DNA"/>
</dbReference>
<organism evidence="1 2">
    <name type="scientific">Succinivibrio dextrinosolvens</name>
    <dbReference type="NCBI Taxonomy" id="83771"/>
    <lineage>
        <taxon>Bacteria</taxon>
        <taxon>Pseudomonadati</taxon>
        <taxon>Pseudomonadota</taxon>
        <taxon>Gammaproteobacteria</taxon>
        <taxon>Aeromonadales</taxon>
        <taxon>Succinivibrionaceae</taxon>
        <taxon>Succinivibrio</taxon>
    </lineage>
</organism>
<evidence type="ECO:0000313" key="2">
    <source>
        <dbReference type="Proteomes" id="UP000243374"/>
    </source>
</evidence>
<sequence length="88" mass="10254">MSKSVDELVEEFLQQHDLSKNTPEIAEEFFRKITDPKIVKQNVQAAIEKDWSLGIPVMQMDSKGIYELKPDGRKIYTEPCPKDRFLIK</sequence>
<reference evidence="1 2" key="1">
    <citation type="submission" date="2016-10" db="EMBL/GenBank/DDBJ databases">
        <authorList>
            <person name="Varghese N."/>
            <person name="Submissions S."/>
        </authorList>
    </citation>
    <scope>NUCLEOTIDE SEQUENCE [LARGE SCALE GENOMIC DNA]</scope>
    <source>
        <strain evidence="1 2">22B</strain>
    </source>
</reference>
<protein>
    <submittedName>
        <fullName evidence="1">Uncharacterized protein</fullName>
    </submittedName>
</protein>
<dbReference type="OrthoDB" id="9862600at2"/>
<evidence type="ECO:0000313" key="1">
    <source>
        <dbReference type="EMBL" id="SFK46630.1"/>
    </source>
</evidence>